<evidence type="ECO:0000313" key="3">
    <source>
        <dbReference type="Proteomes" id="UP000298416"/>
    </source>
</evidence>
<dbReference type="SUPFAM" id="SSF48403">
    <property type="entry name" value="Ankyrin repeat"/>
    <property type="match status" value="1"/>
</dbReference>
<feature type="compositionally biased region" description="Gly residues" evidence="1">
    <location>
        <begin position="28"/>
        <end position="40"/>
    </location>
</feature>
<feature type="region of interest" description="Disordered" evidence="1">
    <location>
        <begin position="1"/>
        <end position="66"/>
    </location>
</feature>
<proteinExistence type="predicted"/>
<reference evidence="2" key="1">
    <citation type="submission" date="2018-01" db="EMBL/GenBank/DDBJ databases">
        <authorList>
            <person name="Mao J.F."/>
        </authorList>
    </citation>
    <scope>NUCLEOTIDE SEQUENCE</scope>
    <source>
        <strain evidence="2">Huo1</strain>
        <tissue evidence="2">Leaf</tissue>
    </source>
</reference>
<organism evidence="2">
    <name type="scientific">Salvia splendens</name>
    <name type="common">Scarlet sage</name>
    <dbReference type="NCBI Taxonomy" id="180675"/>
    <lineage>
        <taxon>Eukaryota</taxon>
        <taxon>Viridiplantae</taxon>
        <taxon>Streptophyta</taxon>
        <taxon>Embryophyta</taxon>
        <taxon>Tracheophyta</taxon>
        <taxon>Spermatophyta</taxon>
        <taxon>Magnoliopsida</taxon>
        <taxon>eudicotyledons</taxon>
        <taxon>Gunneridae</taxon>
        <taxon>Pentapetalae</taxon>
        <taxon>asterids</taxon>
        <taxon>lamiids</taxon>
        <taxon>Lamiales</taxon>
        <taxon>Lamiaceae</taxon>
        <taxon>Nepetoideae</taxon>
        <taxon>Mentheae</taxon>
        <taxon>Salviinae</taxon>
        <taxon>Salvia</taxon>
        <taxon>Salvia subgen. Calosphace</taxon>
        <taxon>core Calosphace</taxon>
    </lineage>
</organism>
<dbReference type="InterPro" id="IPR039624">
    <property type="entry name" value="LEA1/2/D7/KIN2"/>
</dbReference>
<gene>
    <name evidence="2" type="ORF">SASPL_123261</name>
</gene>
<dbReference type="PANTHER" id="PTHR34191:SF20">
    <property type="entry name" value="LATE EMBRYOGENESIS ABUNDANT PROTEIN (LEA) FAMILY PROTEIN"/>
    <property type="match status" value="1"/>
</dbReference>
<comment type="caution">
    <text evidence="2">The sequence shown here is derived from an EMBL/GenBank/DDBJ whole genome shotgun (WGS) entry which is preliminary data.</text>
</comment>
<evidence type="ECO:0000256" key="1">
    <source>
        <dbReference type="SAM" id="MobiDB-lite"/>
    </source>
</evidence>
<reference evidence="2" key="2">
    <citation type="submission" date="2020-08" db="EMBL/GenBank/DDBJ databases">
        <title>Plant Genome Project.</title>
        <authorList>
            <person name="Zhang R.-G."/>
        </authorList>
    </citation>
    <scope>NUCLEOTIDE SEQUENCE</scope>
    <source>
        <strain evidence="2">Huo1</strain>
        <tissue evidence="2">Leaf</tissue>
    </source>
</reference>
<dbReference type="PANTHER" id="PTHR34191">
    <property type="entry name" value="LATE EMBRYOGENESIS ABUNDANT PROTEIN (LEA) FAMILY PROTEIN"/>
    <property type="match status" value="1"/>
</dbReference>
<protein>
    <submittedName>
        <fullName evidence="2">Uncharacterized protein</fullName>
    </submittedName>
</protein>
<accession>A0A8X8ZSU4</accession>
<dbReference type="AlphaFoldDB" id="A0A8X8ZSU4"/>
<name>A0A8X8ZSU4_SALSN</name>
<feature type="compositionally biased region" description="Basic and acidic residues" evidence="1">
    <location>
        <begin position="43"/>
        <end position="63"/>
    </location>
</feature>
<dbReference type="Proteomes" id="UP000298416">
    <property type="component" value="Unassembled WGS sequence"/>
</dbReference>
<dbReference type="Gene3D" id="1.25.40.20">
    <property type="entry name" value="Ankyrin repeat-containing domain"/>
    <property type="match status" value="1"/>
</dbReference>
<keyword evidence="3" id="KW-1185">Reference proteome</keyword>
<sequence length="192" mass="19859">MSSHEQSYRAGEAKGHAQATLSLDGHGEGQGPGGEGQGLGGRRRNEGQAESGRETAAAGKEKTGGLLQKTGEQVKGMAQGAADAVKHTFGMAEEEDKEDLVEILPPEALALKDSSGETALHNAAIVGNTVVATALVDRNPNLLHIVNDYDDLPVCDKAKAASSSVDLLGVASEYGKLNSTQLFSVVIVDPID</sequence>
<evidence type="ECO:0000313" key="2">
    <source>
        <dbReference type="EMBL" id="KAG6415842.1"/>
    </source>
</evidence>
<dbReference type="InterPro" id="IPR036770">
    <property type="entry name" value="Ankyrin_rpt-contain_sf"/>
</dbReference>
<dbReference type="EMBL" id="PNBA02000008">
    <property type="protein sequence ID" value="KAG6415842.1"/>
    <property type="molecule type" value="Genomic_DNA"/>
</dbReference>